<dbReference type="GO" id="GO:0005886">
    <property type="term" value="C:plasma membrane"/>
    <property type="evidence" value="ECO:0007669"/>
    <property type="project" value="TreeGrafter"/>
</dbReference>
<dbReference type="InterPro" id="IPR050515">
    <property type="entry name" value="Beta-lactam/transpept"/>
</dbReference>
<evidence type="ECO:0000313" key="4">
    <source>
        <dbReference type="Proteomes" id="UP000568696"/>
    </source>
</evidence>
<comment type="caution">
    <text evidence="3">The sequence shown here is derived from an EMBL/GenBank/DDBJ whole genome shotgun (WGS) entry which is preliminary data.</text>
</comment>
<dbReference type="PANTHER" id="PTHR30627:SF1">
    <property type="entry name" value="PEPTIDOGLYCAN D,D-TRANSPEPTIDASE FTSI"/>
    <property type="match status" value="1"/>
</dbReference>
<dbReference type="InterPro" id="IPR036138">
    <property type="entry name" value="PBP_dimer_sf"/>
</dbReference>
<evidence type="ECO:0000313" key="3">
    <source>
        <dbReference type="EMBL" id="NLP39039.1"/>
    </source>
</evidence>
<reference evidence="3 4" key="1">
    <citation type="journal article" date="2020" name="Biotechnol. Biofuels">
        <title>New insights from the biogas microbiome by comprehensive genome-resolved metagenomics of nearly 1600 species originating from multiple anaerobic digesters.</title>
        <authorList>
            <person name="Campanaro S."/>
            <person name="Treu L."/>
            <person name="Rodriguez-R L.M."/>
            <person name="Kovalovszki A."/>
            <person name="Ziels R.M."/>
            <person name="Maus I."/>
            <person name="Zhu X."/>
            <person name="Kougias P.G."/>
            <person name="Basile A."/>
            <person name="Luo G."/>
            <person name="Schluter A."/>
            <person name="Konstantinidis K.T."/>
            <person name="Angelidaki I."/>
        </authorList>
    </citation>
    <scope>NUCLEOTIDE SEQUENCE [LARGE SCALE GENOMIC DNA]</scope>
    <source>
        <strain evidence="3">AS23ysBPME_344</strain>
    </source>
</reference>
<dbReference type="AlphaFoldDB" id="A0A7X8MVD9"/>
<feature type="non-terminal residue" evidence="3">
    <location>
        <position position="109"/>
    </location>
</feature>
<gene>
    <name evidence="3" type="ORF">GX356_04875</name>
</gene>
<protein>
    <submittedName>
        <fullName evidence="3">Penicillin-binding protein 2</fullName>
    </submittedName>
</protein>
<dbReference type="GO" id="GO:0071555">
    <property type="term" value="P:cell wall organization"/>
    <property type="evidence" value="ECO:0007669"/>
    <property type="project" value="TreeGrafter"/>
</dbReference>
<dbReference type="Gene3D" id="3.90.1310.10">
    <property type="entry name" value="Penicillin-binding protein 2a (Domain 2)"/>
    <property type="match status" value="1"/>
</dbReference>
<name>A0A7X8MVD9_9CORY</name>
<evidence type="ECO:0000256" key="2">
    <source>
        <dbReference type="ARBA" id="ARBA00023136"/>
    </source>
</evidence>
<proteinExistence type="predicted"/>
<keyword evidence="2" id="KW-0472">Membrane</keyword>
<sequence length="109" mass="12327">MVGRMRLVLGIFLVIAVVLVGRLAWVQVVWGPDLAAKAQEQRARIYVDPARRGEITDKRGNQLAYTMQARSLTVSPQLLRQELAQQQDLQMRIDGMARAEIDAQLDDRV</sequence>
<dbReference type="GO" id="GO:0008658">
    <property type="term" value="F:penicillin binding"/>
    <property type="evidence" value="ECO:0007669"/>
    <property type="project" value="InterPro"/>
</dbReference>
<dbReference type="SUPFAM" id="SSF56519">
    <property type="entry name" value="Penicillin binding protein dimerisation domain"/>
    <property type="match status" value="1"/>
</dbReference>
<dbReference type="Proteomes" id="UP000568696">
    <property type="component" value="Unassembled WGS sequence"/>
</dbReference>
<dbReference type="PANTHER" id="PTHR30627">
    <property type="entry name" value="PEPTIDOGLYCAN D,D-TRANSPEPTIDASE"/>
    <property type="match status" value="1"/>
</dbReference>
<evidence type="ECO:0000256" key="1">
    <source>
        <dbReference type="ARBA" id="ARBA00004370"/>
    </source>
</evidence>
<dbReference type="EMBL" id="JAAYSN010000125">
    <property type="protein sequence ID" value="NLP39039.1"/>
    <property type="molecule type" value="Genomic_DNA"/>
</dbReference>
<accession>A0A7X8MVD9</accession>
<organism evidence="3 4">
    <name type="scientific">Corynebacterium pollutisoli</name>
    <dbReference type="NCBI Taxonomy" id="1610489"/>
    <lineage>
        <taxon>Bacteria</taxon>
        <taxon>Bacillati</taxon>
        <taxon>Actinomycetota</taxon>
        <taxon>Actinomycetes</taxon>
        <taxon>Mycobacteriales</taxon>
        <taxon>Corynebacteriaceae</taxon>
        <taxon>Corynebacterium</taxon>
    </lineage>
</organism>
<comment type="subcellular location">
    <subcellularLocation>
        <location evidence="1">Membrane</location>
    </subcellularLocation>
</comment>